<dbReference type="AlphaFoldDB" id="A0A381UBB6"/>
<evidence type="ECO:0000313" key="2">
    <source>
        <dbReference type="EMBL" id="SVA25525.1"/>
    </source>
</evidence>
<sequence length="48" mass="5291">DGLGQHLAAQGPASPVRWCQGQRSGPRGRQVEPRLLLRGDERLCQARL</sequence>
<proteinExistence type="predicted"/>
<name>A0A381UBB6_9ZZZZ</name>
<gene>
    <name evidence="2" type="ORF">METZ01_LOCUS78379</name>
</gene>
<evidence type="ECO:0000256" key="1">
    <source>
        <dbReference type="SAM" id="MobiDB-lite"/>
    </source>
</evidence>
<organism evidence="2">
    <name type="scientific">marine metagenome</name>
    <dbReference type="NCBI Taxonomy" id="408172"/>
    <lineage>
        <taxon>unclassified sequences</taxon>
        <taxon>metagenomes</taxon>
        <taxon>ecological metagenomes</taxon>
    </lineage>
</organism>
<feature type="region of interest" description="Disordered" evidence="1">
    <location>
        <begin position="1"/>
        <end position="34"/>
    </location>
</feature>
<accession>A0A381UBB6</accession>
<reference evidence="2" key="1">
    <citation type="submission" date="2018-05" db="EMBL/GenBank/DDBJ databases">
        <authorList>
            <person name="Lanie J.A."/>
            <person name="Ng W.-L."/>
            <person name="Kazmierczak K.M."/>
            <person name="Andrzejewski T.M."/>
            <person name="Davidsen T.M."/>
            <person name="Wayne K.J."/>
            <person name="Tettelin H."/>
            <person name="Glass J.I."/>
            <person name="Rusch D."/>
            <person name="Podicherti R."/>
            <person name="Tsui H.-C.T."/>
            <person name="Winkler M.E."/>
        </authorList>
    </citation>
    <scope>NUCLEOTIDE SEQUENCE</scope>
</reference>
<protein>
    <submittedName>
        <fullName evidence="2">Uncharacterized protein</fullName>
    </submittedName>
</protein>
<dbReference type="EMBL" id="UINC01006105">
    <property type="protein sequence ID" value="SVA25525.1"/>
    <property type="molecule type" value="Genomic_DNA"/>
</dbReference>
<feature type="non-terminal residue" evidence="2">
    <location>
        <position position="1"/>
    </location>
</feature>
<feature type="non-terminal residue" evidence="2">
    <location>
        <position position="48"/>
    </location>
</feature>